<dbReference type="Proteomes" id="UP000178587">
    <property type="component" value="Unassembled WGS sequence"/>
</dbReference>
<dbReference type="Pfam" id="PF02776">
    <property type="entry name" value="TPP_enzyme_N"/>
    <property type="match status" value="1"/>
</dbReference>
<dbReference type="SUPFAM" id="SSF52467">
    <property type="entry name" value="DHS-like NAD/FAD-binding domain"/>
    <property type="match status" value="1"/>
</dbReference>
<evidence type="ECO:0000259" key="6">
    <source>
        <dbReference type="Pfam" id="PF02776"/>
    </source>
</evidence>
<dbReference type="CDD" id="cd00568">
    <property type="entry name" value="TPP_enzymes"/>
    <property type="match status" value="1"/>
</dbReference>
<feature type="domain" description="Thiamine pyrophosphate enzyme central" evidence="4">
    <location>
        <begin position="187"/>
        <end position="316"/>
    </location>
</feature>
<dbReference type="GO" id="GO:0003984">
    <property type="term" value="F:acetolactate synthase activity"/>
    <property type="evidence" value="ECO:0007669"/>
    <property type="project" value="TreeGrafter"/>
</dbReference>
<dbReference type="InterPro" id="IPR012001">
    <property type="entry name" value="Thiamin_PyroP_enz_TPP-bd_dom"/>
</dbReference>
<accession>A0A1F6ENE3</accession>
<evidence type="ECO:0000256" key="1">
    <source>
        <dbReference type="ARBA" id="ARBA00007812"/>
    </source>
</evidence>
<comment type="caution">
    <text evidence="7">The sequence shown here is derived from an EMBL/GenBank/DDBJ whole genome shotgun (WGS) entry which is preliminary data.</text>
</comment>
<comment type="similarity">
    <text evidence="1 3">Belongs to the TPP enzyme family.</text>
</comment>
<dbReference type="InterPro" id="IPR029035">
    <property type="entry name" value="DHS-like_NAD/FAD-binding_dom"/>
</dbReference>
<dbReference type="Gene3D" id="3.40.50.970">
    <property type="match status" value="2"/>
</dbReference>
<dbReference type="STRING" id="1798507.A3A34_02250"/>
<dbReference type="Gene3D" id="3.40.50.1220">
    <property type="entry name" value="TPP-binding domain"/>
    <property type="match status" value="1"/>
</dbReference>
<dbReference type="EMBL" id="MFLU01000007">
    <property type="protein sequence ID" value="OGG75154.1"/>
    <property type="molecule type" value="Genomic_DNA"/>
</dbReference>
<gene>
    <name evidence="7" type="ORF">A3A34_02250</name>
</gene>
<evidence type="ECO:0000259" key="4">
    <source>
        <dbReference type="Pfam" id="PF00205"/>
    </source>
</evidence>
<dbReference type="InterPro" id="IPR045229">
    <property type="entry name" value="TPP_enz"/>
</dbReference>
<dbReference type="AlphaFoldDB" id="A0A1F6ENE3"/>
<feature type="domain" description="Thiamine pyrophosphate enzyme N-terminal TPP-binding" evidence="6">
    <location>
        <begin position="1"/>
        <end position="114"/>
    </location>
</feature>
<dbReference type="Pfam" id="PF00205">
    <property type="entry name" value="TPP_enzyme_M"/>
    <property type="match status" value="1"/>
</dbReference>
<dbReference type="Pfam" id="PF02775">
    <property type="entry name" value="TPP_enzyme_C"/>
    <property type="match status" value="1"/>
</dbReference>
<dbReference type="PANTHER" id="PTHR18968:SF167">
    <property type="entry name" value="ACETOLACTATE SYNTHASE LARGE SUBUNIT ILVB2-RELATED"/>
    <property type="match status" value="1"/>
</dbReference>
<name>A0A1F6ENE3_9BACT</name>
<protein>
    <recommendedName>
        <fullName evidence="9">Thiamine pyrophosphate-binding protein</fullName>
    </recommendedName>
</protein>
<dbReference type="GO" id="GO:0009097">
    <property type="term" value="P:isoleucine biosynthetic process"/>
    <property type="evidence" value="ECO:0007669"/>
    <property type="project" value="TreeGrafter"/>
</dbReference>
<keyword evidence="2 3" id="KW-0786">Thiamine pyrophosphate</keyword>
<evidence type="ECO:0000259" key="5">
    <source>
        <dbReference type="Pfam" id="PF02775"/>
    </source>
</evidence>
<feature type="domain" description="Thiamine pyrophosphate enzyme TPP-binding" evidence="5">
    <location>
        <begin position="377"/>
        <end position="524"/>
    </location>
</feature>
<evidence type="ECO:0000256" key="2">
    <source>
        <dbReference type="ARBA" id="ARBA00023052"/>
    </source>
</evidence>
<dbReference type="SUPFAM" id="SSF52518">
    <property type="entry name" value="Thiamin diphosphate-binding fold (THDP-binding)"/>
    <property type="match status" value="2"/>
</dbReference>
<sequence length="534" mass="59243">MNGAQTLCESLRHYGVSFLVGIPGTDNTDVYDVCETYGIRPIVVRNEMFAPMFADGYARVSRKTGVVFSIPGPGALALMSGLLEAYGSSTPMLAIVTDIPQEFLSKETGHLHEVSELASCFRSVTSRRSSVTCANVIPRAMHMVMEHAVGERKRPSLLHIPTDVYRDMRTEDDFHPTPARPTPKADVSRAVEMIAMAKRPIIFAGNGVWWADAMEPLRTLAERMLAPVFTSVKGKGIISDHHWCGYGQLAGEPEFRECIAESDLAIIVGMRWSQRSTDRWTLKLPENVIRIDCDVETRKHPRGEYICADAHTALTAIVQALPLSKVESGRWRARFMLCKSKAIERIRTESPFEMGLISALRAAIPENAIVVNDSTIMTFWTRRYFEVTNPGTFLWPMGSGTIGWALPAALGAKLAVQRNGTNRPVVAIVGDGGFQFSMQELGTMVQEKLPVVIVLFDDSAYGMIRYFQHTRYGKETHATNLHNPYFGDIARAYGMLYHHATSPEAVECAIRDSLSNGGPALVHCPMQLNPPRRL</sequence>
<dbReference type="GO" id="GO:0050660">
    <property type="term" value="F:flavin adenine dinucleotide binding"/>
    <property type="evidence" value="ECO:0007669"/>
    <property type="project" value="TreeGrafter"/>
</dbReference>
<dbReference type="GO" id="GO:0009099">
    <property type="term" value="P:L-valine biosynthetic process"/>
    <property type="evidence" value="ECO:0007669"/>
    <property type="project" value="TreeGrafter"/>
</dbReference>
<dbReference type="PANTHER" id="PTHR18968">
    <property type="entry name" value="THIAMINE PYROPHOSPHATE ENZYMES"/>
    <property type="match status" value="1"/>
</dbReference>
<reference evidence="7 8" key="1">
    <citation type="journal article" date="2016" name="Nat. Commun.">
        <title>Thousands of microbial genomes shed light on interconnected biogeochemical processes in an aquifer system.</title>
        <authorList>
            <person name="Anantharaman K."/>
            <person name="Brown C.T."/>
            <person name="Hug L.A."/>
            <person name="Sharon I."/>
            <person name="Castelle C.J."/>
            <person name="Probst A.J."/>
            <person name="Thomas B.C."/>
            <person name="Singh A."/>
            <person name="Wilkins M.J."/>
            <person name="Karaoz U."/>
            <person name="Brodie E.L."/>
            <person name="Williams K.H."/>
            <person name="Hubbard S.S."/>
            <person name="Banfield J.F."/>
        </authorList>
    </citation>
    <scope>NUCLEOTIDE SEQUENCE [LARGE SCALE GENOMIC DNA]</scope>
</reference>
<evidence type="ECO:0000313" key="7">
    <source>
        <dbReference type="EMBL" id="OGG75154.1"/>
    </source>
</evidence>
<dbReference type="InterPro" id="IPR029061">
    <property type="entry name" value="THDP-binding"/>
</dbReference>
<dbReference type="GO" id="GO:0005948">
    <property type="term" value="C:acetolactate synthase complex"/>
    <property type="evidence" value="ECO:0007669"/>
    <property type="project" value="TreeGrafter"/>
</dbReference>
<dbReference type="GO" id="GO:0000287">
    <property type="term" value="F:magnesium ion binding"/>
    <property type="evidence" value="ECO:0007669"/>
    <property type="project" value="InterPro"/>
</dbReference>
<dbReference type="GO" id="GO:0030976">
    <property type="term" value="F:thiamine pyrophosphate binding"/>
    <property type="evidence" value="ECO:0007669"/>
    <property type="project" value="InterPro"/>
</dbReference>
<evidence type="ECO:0000313" key="8">
    <source>
        <dbReference type="Proteomes" id="UP000178587"/>
    </source>
</evidence>
<evidence type="ECO:0000256" key="3">
    <source>
        <dbReference type="RuleBase" id="RU362132"/>
    </source>
</evidence>
<dbReference type="InterPro" id="IPR011766">
    <property type="entry name" value="TPP_enzyme_TPP-bd"/>
</dbReference>
<evidence type="ECO:0008006" key="9">
    <source>
        <dbReference type="Google" id="ProtNLM"/>
    </source>
</evidence>
<organism evidence="7 8">
    <name type="scientific">Candidatus Kaiserbacteria bacterium RIFCSPLOWO2_01_FULL_50_24</name>
    <dbReference type="NCBI Taxonomy" id="1798507"/>
    <lineage>
        <taxon>Bacteria</taxon>
        <taxon>Candidatus Kaiseribacteriota</taxon>
    </lineage>
</organism>
<proteinExistence type="inferred from homology"/>
<dbReference type="CDD" id="cd07035">
    <property type="entry name" value="TPP_PYR_POX_like"/>
    <property type="match status" value="1"/>
</dbReference>
<dbReference type="InterPro" id="IPR012000">
    <property type="entry name" value="Thiamin_PyroP_enz_cen_dom"/>
</dbReference>